<accession>D7TX62</accession>
<dbReference type="AlphaFoldDB" id="D7TX62"/>
<reference evidence="2" key="1">
    <citation type="journal article" date="2007" name="Nature">
        <title>The grapevine genome sequence suggests ancestral hexaploidization in major angiosperm phyla.</title>
        <authorList>
            <consortium name="The French-Italian Public Consortium for Grapevine Genome Characterization."/>
            <person name="Jaillon O."/>
            <person name="Aury J.-M."/>
            <person name="Noel B."/>
            <person name="Policriti A."/>
            <person name="Clepet C."/>
            <person name="Casagrande A."/>
            <person name="Choisne N."/>
            <person name="Aubourg S."/>
            <person name="Vitulo N."/>
            <person name="Jubin C."/>
            <person name="Vezzi A."/>
            <person name="Legeai F."/>
            <person name="Hugueney P."/>
            <person name="Dasilva C."/>
            <person name="Horner D."/>
            <person name="Mica E."/>
            <person name="Jublot D."/>
            <person name="Poulain J."/>
            <person name="Bruyere C."/>
            <person name="Billault A."/>
            <person name="Segurens B."/>
            <person name="Gouyvenoux M."/>
            <person name="Ugarte E."/>
            <person name="Cattonaro F."/>
            <person name="Anthouard V."/>
            <person name="Vico V."/>
            <person name="Del Fabbro C."/>
            <person name="Alaux M."/>
            <person name="Di Gaspero G."/>
            <person name="Dumas V."/>
            <person name="Felice N."/>
            <person name="Paillard S."/>
            <person name="Juman I."/>
            <person name="Moroldo M."/>
            <person name="Scalabrin S."/>
            <person name="Canaguier A."/>
            <person name="Le Clainche I."/>
            <person name="Malacrida G."/>
            <person name="Durand E."/>
            <person name="Pesole G."/>
            <person name="Laucou V."/>
            <person name="Chatelet P."/>
            <person name="Merdinoglu D."/>
            <person name="Delledonne M."/>
            <person name="Pezzotti M."/>
            <person name="Lecharny A."/>
            <person name="Scarpelli C."/>
            <person name="Artiguenave F."/>
            <person name="Pe M.E."/>
            <person name="Valle G."/>
            <person name="Morgante M."/>
            <person name="Caboche M."/>
            <person name="Adam-Blondon A.-F."/>
            <person name="Weissenbach J."/>
            <person name="Quetier F."/>
            <person name="Wincker P."/>
        </authorList>
    </citation>
    <scope>NUCLEOTIDE SEQUENCE [LARGE SCALE GENOMIC DNA]</scope>
    <source>
        <strain evidence="2">cv. Pinot noir / PN40024</strain>
    </source>
</reference>
<evidence type="ECO:0000313" key="2">
    <source>
        <dbReference type="Proteomes" id="UP000009183"/>
    </source>
</evidence>
<gene>
    <name evidence="1" type="ordered locus">VIT_13s0084g00480</name>
</gene>
<dbReference type="InParanoid" id="D7TX62"/>
<dbReference type="Proteomes" id="UP000009183">
    <property type="component" value="Chromosome 13"/>
</dbReference>
<dbReference type="EMBL" id="FN596254">
    <property type="protein sequence ID" value="CBI35087.3"/>
    <property type="molecule type" value="Genomic_DNA"/>
</dbReference>
<dbReference type="PaxDb" id="29760-VIT_13s0084g00480.t01"/>
<evidence type="ECO:0000313" key="1">
    <source>
        <dbReference type="EMBL" id="CBI35087.3"/>
    </source>
</evidence>
<proteinExistence type="predicted"/>
<name>D7TX62_VITVI</name>
<protein>
    <submittedName>
        <fullName evidence="1">Uncharacterized protein</fullName>
    </submittedName>
</protein>
<organism evidence="1 2">
    <name type="scientific">Vitis vinifera</name>
    <name type="common">Grape</name>
    <dbReference type="NCBI Taxonomy" id="29760"/>
    <lineage>
        <taxon>Eukaryota</taxon>
        <taxon>Viridiplantae</taxon>
        <taxon>Streptophyta</taxon>
        <taxon>Embryophyta</taxon>
        <taxon>Tracheophyta</taxon>
        <taxon>Spermatophyta</taxon>
        <taxon>Magnoliopsida</taxon>
        <taxon>eudicotyledons</taxon>
        <taxon>Gunneridae</taxon>
        <taxon>Pentapetalae</taxon>
        <taxon>rosids</taxon>
        <taxon>Vitales</taxon>
        <taxon>Vitaceae</taxon>
        <taxon>Viteae</taxon>
        <taxon>Vitis</taxon>
    </lineage>
</organism>
<sequence>MCTVFSNHCLFLGLSYDPTIVLQTYGAIEVHEIWLFIKSYLQVLNGAPKLWFIN</sequence>
<keyword evidence="2" id="KW-1185">Reference proteome</keyword>
<dbReference type="HOGENOM" id="CLU_202132_0_0_1"/>